<comment type="caution">
    <text evidence="2">The sequence shown here is derived from an EMBL/GenBank/DDBJ whole genome shotgun (WGS) entry which is preliminary data.</text>
</comment>
<keyword evidence="1" id="KW-1133">Transmembrane helix</keyword>
<evidence type="ECO:0000256" key="1">
    <source>
        <dbReference type="SAM" id="Phobius"/>
    </source>
</evidence>
<keyword evidence="3" id="KW-1185">Reference proteome</keyword>
<evidence type="ECO:0000313" key="3">
    <source>
        <dbReference type="Proteomes" id="UP000004207"/>
    </source>
</evidence>
<keyword evidence="1" id="KW-0472">Membrane</keyword>
<organism evidence="2 3">
    <name type="scientific">Kingella kingae ATCC 23330</name>
    <dbReference type="NCBI Taxonomy" id="887327"/>
    <lineage>
        <taxon>Bacteria</taxon>
        <taxon>Pseudomonadati</taxon>
        <taxon>Pseudomonadota</taxon>
        <taxon>Betaproteobacteria</taxon>
        <taxon>Neisseriales</taxon>
        <taxon>Neisseriaceae</taxon>
        <taxon>Kingella</taxon>
    </lineage>
</organism>
<sequence>MVYVFGLLVFQLVIDNSLIVFFWACLLVWLFFNFMATNSIWVFLEHKCPRDFWRPIVLLMIVAYPHILSILINVFF</sequence>
<reference evidence="2 3" key="1">
    <citation type="submission" date="2011-04" db="EMBL/GenBank/DDBJ databases">
        <authorList>
            <person name="Muzny D."/>
            <person name="Qin X."/>
            <person name="Deng J."/>
            <person name="Jiang H."/>
            <person name="Liu Y."/>
            <person name="Qu J."/>
            <person name="Song X.-Z."/>
            <person name="Zhang L."/>
            <person name="Thornton R."/>
            <person name="Coyle M."/>
            <person name="Francisco L."/>
            <person name="Jackson L."/>
            <person name="Javaid M."/>
            <person name="Korchina V."/>
            <person name="Kovar C."/>
            <person name="Mata R."/>
            <person name="Mathew T."/>
            <person name="Ngo R."/>
            <person name="Nguyen L."/>
            <person name="Nguyen N."/>
            <person name="Okwuonu G."/>
            <person name="Ongeri F."/>
            <person name="Pham C."/>
            <person name="Simmons D."/>
            <person name="Wilczek-Boney K."/>
            <person name="Hale W."/>
            <person name="Jakkamsetti A."/>
            <person name="Pham P."/>
            <person name="Ruth R."/>
            <person name="San Lucas F."/>
            <person name="Warren J."/>
            <person name="Zhang J."/>
            <person name="Zhao Z."/>
            <person name="Zhou C."/>
            <person name="Zhu D."/>
            <person name="Lee S."/>
            <person name="Bess C."/>
            <person name="Blankenburg K."/>
            <person name="Forbes L."/>
            <person name="Fu Q."/>
            <person name="Gubbala S."/>
            <person name="Hirani K."/>
            <person name="Jayaseelan J.C."/>
            <person name="Lara F."/>
            <person name="Munidasa M."/>
            <person name="Palculict T."/>
            <person name="Patil S."/>
            <person name="Pu L.-L."/>
            <person name="Saada N."/>
            <person name="Tang L."/>
            <person name="Weissenberger G."/>
            <person name="Zhu Y."/>
            <person name="Hemphill L."/>
            <person name="Shang Y."/>
            <person name="Youmans B."/>
            <person name="Ayvaz T."/>
            <person name="Ross M."/>
            <person name="Santibanez J."/>
            <person name="Aqrawi P."/>
            <person name="Gross S."/>
            <person name="Joshi V."/>
            <person name="Fowler G."/>
            <person name="Nazareth L."/>
            <person name="Reid J."/>
            <person name="Worley K."/>
            <person name="Petrosino J."/>
            <person name="Highlander S."/>
            <person name="Gibbs R."/>
        </authorList>
    </citation>
    <scope>NUCLEOTIDE SEQUENCE [LARGE SCALE GENOMIC DNA]</scope>
    <source>
        <strain evidence="2 3">ATCC 23330</strain>
    </source>
</reference>
<proteinExistence type="predicted"/>
<feature type="transmembrane region" description="Helical" evidence="1">
    <location>
        <begin position="56"/>
        <end position="75"/>
    </location>
</feature>
<protein>
    <submittedName>
        <fullName evidence="2">Uncharacterized protein</fullName>
    </submittedName>
</protein>
<name>F5S5U8_KINKI</name>
<accession>F5S5U8</accession>
<feature type="transmembrane region" description="Helical" evidence="1">
    <location>
        <begin position="20"/>
        <end position="44"/>
    </location>
</feature>
<dbReference type="Proteomes" id="UP000004207">
    <property type="component" value="Unassembled WGS sequence"/>
</dbReference>
<dbReference type="AlphaFoldDB" id="F5S5U8"/>
<evidence type="ECO:0000313" key="2">
    <source>
        <dbReference type="EMBL" id="EGK10799.1"/>
    </source>
</evidence>
<dbReference type="HOGENOM" id="CLU_2649612_0_0_4"/>
<gene>
    <name evidence="2" type="ORF">HMPREF0476_0581</name>
</gene>
<keyword evidence="1" id="KW-0812">Transmembrane</keyword>
<dbReference type="EMBL" id="AFHS01000019">
    <property type="protein sequence ID" value="EGK10799.1"/>
    <property type="molecule type" value="Genomic_DNA"/>
</dbReference>